<feature type="compositionally biased region" description="Polar residues" evidence="1">
    <location>
        <begin position="189"/>
        <end position="200"/>
    </location>
</feature>
<organism evidence="3 4">
    <name type="scientific">Lolium multiflorum</name>
    <name type="common">Italian ryegrass</name>
    <name type="synonym">Lolium perenne subsp. multiflorum</name>
    <dbReference type="NCBI Taxonomy" id="4521"/>
    <lineage>
        <taxon>Eukaryota</taxon>
        <taxon>Viridiplantae</taxon>
        <taxon>Streptophyta</taxon>
        <taxon>Embryophyta</taxon>
        <taxon>Tracheophyta</taxon>
        <taxon>Spermatophyta</taxon>
        <taxon>Magnoliopsida</taxon>
        <taxon>Liliopsida</taxon>
        <taxon>Poales</taxon>
        <taxon>Poaceae</taxon>
        <taxon>BOP clade</taxon>
        <taxon>Pooideae</taxon>
        <taxon>Poodae</taxon>
        <taxon>Poeae</taxon>
        <taxon>Poeae Chloroplast Group 2 (Poeae type)</taxon>
        <taxon>Loliodinae</taxon>
        <taxon>Loliinae</taxon>
        <taxon>Lolium</taxon>
    </lineage>
</organism>
<feature type="compositionally biased region" description="Low complexity" evidence="1">
    <location>
        <begin position="204"/>
        <end position="216"/>
    </location>
</feature>
<dbReference type="InterPro" id="IPR021099">
    <property type="entry name" value="PORR_domain"/>
</dbReference>
<accession>A0AAD8RLS0</accession>
<dbReference type="InterPro" id="IPR045040">
    <property type="entry name" value="PORR_fam"/>
</dbReference>
<name>A0AAD8RLS0_LOLMU</name>
<proteinExistence type="predicted"/>
<evidence type="ECO:0000313" key="4">
    <source>
        <dbReference type="Proteomes" id="UP001231189"/>
    </source>
</evidence>
<comment type="caution">
    <text evidence="3">The sequence shown here is derived from an EMBL/GenBank/DDBJ whole genome shotgun (WGS) entry which is preliminary data.</text>
</comment>
<gene>
    <name evidence="3" type="ORF">QYE76_001653</name>
</gene>
<dbReference type="Pfam" id="PF11955">
    <property type="entry name" value="PORR"/>
    <property type="match status" value="1"/>
</dbReference>
<dbReference type="EMBL" id="JAUUTY010000005">
    <property type="protein sequence ID" value="KAK1627338.1"/>
    <property type="molecule type" value="Genomic_DNA"/>
</dbReference>
<feature type="region of interest" description="Disordered" evidence="1">
    <location>
        <begin position="176"/>
        <end position="216"/>
    </location>
</feature>
<reference evidence="3" key="1">
    <citation type="submission" date="2023-07" db="EMBL/GenBank/DDBJ databases">
        <title>A chromosome-level genome assembly of Lolium multiflorum.</title>
        <authorList>
            <person name="Chen Y."/>
            <person name="Copetti D."/>
            <person name="Kolliker R."/>
            <person name="Studer B."/>
        </authorList>
    </citation>
    <scope>NUCLEOTIDE SEQUENCE</scope>
    <source>
        <strain evidence="3">02402/16</strain>
        <tissue evidence="3">Leaf</tissue>
    </source>
</reference>
<dbReference type="PANTHER" id="PTHR31476">
    <property type="entry name" value="PROTEIN WHAT'S THIS FACTOR 1 HOMOLOG, CHLOROPLASTIC"/>
    <property type="match status" value="1"/>
</dbReference>
<protein>
    <recommendedName>
        <fullName evidence="2">PORR domain-containing protein</fullName>
    </recommendedName>
</protein>
<feature type="domain" description="PORR" evidence="2">
    <location>
        <begin position="22"/>
        <end position="87"/>
    </location>
</feature>
<dbReference type="GO" id="GO:0003723">
    <property type="term" value="F:RNA binding"/>
    <property type="evidence" value="ECO:0007669"/>
    <property type="project" value="InterPro"/>
</dbReference>
<feature type="region of interest" description="Disordered" evidence="1">
    <location>
        <begin position="94"/>
        <end position="119"/>
    </location>
</feature>
<dbReference type="AlphaFoldDB" id="A0AAD8RLS0"/>
<evidence type="ECO:0000313" key="3">
    <source>
        <dbReference type="EMBL" id="KAK1627338.1"/>
    </source>
</evidence>
<keyword evidence="4" id="KW-1185">Reference proteome</keyword>
<dbReference type="Proteomes" id="UP001231189">
    <property type="component" value="Unassembled WGS sequence"/>
</dbReference>
<dbReference type="PANTHER" id="PTHR31476:SF13">
    <property type="entry name" value="PROTEIN WHAT'S THIS FACTOR 9, MITOCHONDRIAL"/>
    <property type="match status" value="1"/>
</dbReference>
<sequence>MSFLFKRKGLRLKRNIGDWLERTHLGLPQIFDRGIERHTHVFYFLLKEKTCFVVLKEAYMAGGDASIQEHPMLEVRSKYTGLMEESREIIKCRRSGKAVQLDPEDREESEDSKGANSADATGLSAVLTVGKRLRSTAISSTVDEGGSATAKMACGDTGVVSGRAGDVGGVFFNTPACRGSQGQPEERVASTTPLTTSSAQLERASAAPSPPHAGGAVVVEGAATSPVPSPTALDASALVSVETVGGGDDMAVECGAATLPLPTPPQFRRRLWEGWVWGRMLQWHGQPRPPSFFSDGGTFCIDGFLFLTSASFVAISIFYAYDPDDTLCVAFAAT</sequence>
<evidence type="ECO:0000256" key="1">
    <source>
        <dbReference type="SAM" id="MobiDB-lite"/>
    </source>
</evidence>
<evidence type="ECO:0000259" key="2">
    <source>
        <dbReference type="Pfam" id="PF11955"/>
    </source>
</evidence>